<dbReference type="PANTHER" id="PTHR45024:SF2">
    <property type="entry name" value="SCP2 DOMAIN-CONTAINING PROTEIN"/>
    <property type="match status" value="1"/>
</dbReference>
<evidence type="ECO:0000313" key="4">
    <source>
        <dbReference type="Proteomes" id="UP001595957"/>
    </source>
</evidence>
<dbReference type="PANTHER" id="PTHR45024">
    <property type="entry name" value="DEHYDROGENASES, SHORT CHAIN"/>
    <property type="match status" value="1"/>
</dbReference>
<dbReference type="Proteomes" id="UP001595957">
    <property type="component" value="Unassembled WGS sequence"/>
</dbReference>
<comment type="similarity">
    <text evidence="1">Belongs to the short-chain dehydrogenases/reductases (SDR) family.</text>
</comment>
<dbReference type="InterPro" id="IPR051687">
    <property type="entry name" value="Peroxisomal_Beta-Oxidation"/>
</dbReference>
<comment type="caution">
    <text evidence="3">The sequence shown here is derived from an EMBL/GenBank/DDBJ whole genome shotgun (WGS) entry which is preliminary data.</text>
</comment>
<dbReference type="RefSeq" id="WP_380806629.1">
    <property type="nucleotide sequence ID" value="NZ_JBHSFZ010000058.1"/>
</dbReference>
<proteinExistence type="inferred from homology"/>
<evidence type="ECO:0000256" key="1">
    <source>
        <dbReference type="ARBA" id="ARBA00006484"/>
    </source>
</evidence>
<gene>
    <name evidence="3" type="ORF">ACFO3E_15940</name>
</gene>
<keyword evidence="4" id="KW-1185">Reference proteome</keyword>
<accession>A0ABV9F1B6</accession>
<evidence type="ECO:0000256" key="2">
    <source>
        <dbReference type="ARBA" id="ARBA00023002"/>
    </source>
</evidence>
<organism evidence="3 4">
    <name type="scientific">Sphingobium tyrosinilyticum</name>
    <dbReference type="NCBI Taxonomy" id="2715436"/>
    <lineage>
        <taxon>Bacteria</taxon>
        <taxon>Pseudomonadati</taxon>
        <taxon>Pseudomonadota</taxon>
        <taxon>Alphaproteobacteria</taxon>
        <taxon>Sphingomonadales</taxon>
        <taxon>Sphingomonadaceae</taxon>
        <taxon>Sphingobium</taxon>
    </lineage>
</organism>
<keyword evidence="2" id="KW-0560">Oxidoreductase</keyword>
<name>A0ABV9F1B6_9SPHN</name>
<dbReference type="Gene3D" id="3.40.50.720">
    <property type="entry name" value="NAD(P)-binding Rossmann-like Domain"/>
    <property type="match status" value="1"/>
</dbReference>
<dbReference type="EMBL" id="JBHSFZ010000058">
    <property type="protein sequence ID" value="MFC4595656.1"/>
    <property type="molecule type" value="Genomic_DNA"/>
</dbReference>
<reference evidence="4" key="1">
    <citation type="journal article" date="2019" name="Int. J. Syst. Evol. Microbiol.">
        <title>The Global Catalogue of Microorganisms (GCM) 10K type strain sequencing project: providing services to taxonomists for standard genome sequencing and annotation.</title>
        <authorList>
            <consortium name="The Broad Institute Genomics Platform"/>
            <consortium name="The Broad Institute Genome Sequencing Center for Infectious Disease"/>
            <person name="Wu L."/>
            <person name="Ma J."/>
        </authorList>
    </citation>
    <scope>NUCLEOTIDE SEQUENCE [LARGE SCALE GENOMIC DNA]</scope>
    <source>
        <strain evidence="4">NBRC 103632</strain>
    </source>
</reference>
<sequence>MLALEGSDHGILSNVLLPGARTRLADHVDLSFRSEISAIDAAMRDMGSAPDRERQAPAWVVPLALFLVSDSCRATQRAFSAVSGRYAEVVTGATAGWVAPQHTDPDGIAAHWQEIVDTADLSYPASVYHEVAHVNAALRRMSETSETISAERG</sequence>
<evidence type="ECO:0000313" key="3">
    <source>
        <dbReference type="EMBL" id="MFC4595656.1"/>
    </source>
</evidence>
<protein>
    <submittedName>
        <fullName evidence="3">Uncharacterized protein</fullName>
    </submittedName>
</protein>